<keyword evidence="1" id="KW-1185">Reference proteome</keyword>
<reference evidence="2" key="1">
    <citation type="submission" date="2022-11" db="UniProtKB">
        <authorList>
            <consortium name="WormBaseParasite"/>
        </authorList>
    </citation>
    <scope>IDENTIFICATION</scope>
</reference>
<proteinExistence type="predicted"/>
<dbReference type="Proteomes" id="UP000887540">
    <property type="component" value="Unplaced"/>
</dbReference>
<accession>A0A914D3W2</accession>
<evidence type="ECO:0000313" key="1">
    <source>
        <dbReference type="Proteomes" id="UP000887540"/>
    </source>
</evidence>
<protein>
    <submittedName>
        <fullName evidence="2">Uncharacterized protein</fullName>
    </submittedName>
</protein>
<organism evidence="1 2">
    <name type="scientific">Acrobeloides nanus</name>
    <dbReference type="NCBI Taxonomy" id="290746"/>
    <lineage>
        <taxon>Eukaryota</taxon>
        <taxon>Metazoa</taxon>
        <taxon>Ecdysozoa</taxon>
        <taxon>Nematoda</taxon>
        <taxon>Chromadorea</taxon>
        <taxon>Rhabditida</taxon>
        <taxon>Tylenchina</taxon>
        <taxon>Cephalobomorpha</taxon>
        <taxon>Cephaloboidea</taxon>
        <taxon>Cephalobidae</taxon>
        <taxon>Acrobeloides</taxon>
    </lineage>
</organism>
<sequence length="67" mass="7701">MTNTTKEISRTRRWSGYGVDNHHHRNLTFLIVTAIVYPTEYGLGNYVRPPPQPYDNSYVCKSRTGIG</sequence>
<dbReference type="WBParaSite" id="ACRNAN_scaffold18599.g30249.t1">
    <property type="protein sequence ID" value="ACRNAN_scaffold18599.g30249.t1"/>
    <property type="gene ID" value="ACRNAN_scaffold18599.g30249"/>
</dbReference>
<name>A0A914D3W2_9BILA</name>
<dbReference type="AlphaFoldDB" id="A0A914D3W2"/>
<evidence type="ECO:0000313" key="2">
    <source>
        <dbReference type="WBParaSite" id="ACRNAN_scaffold18599.g30249.t1"/>
    </source>
</evidence>